<accession>A0ABQ6AXZ6</accession>
<dbReference type="EMBL" id="BSOW01000004">
    <property type="protein sequence ID" value="GLR84758.1"/>
    <property type="molecule type" value="Genomic_DNA"/>
</dbReference>
<dbReference type="CDD" id="cd04302">
    <property type="entry name" value="HAD_5NT"/>
    <property type="match status" value="1"/>
</dbReference>
<keyword evidence="1" id="KW-0378">Hydrolase</keyword>
<dbReference type="Gene3D" id="1.10.150.240">
    <property type="entry name" value="Putative phosphatase, domain 2"/>
    <property type="match status" value="1"/>
</dbReference>
<dbReference type="Pfam" id="PF13419">
    <property type="entry name" value="HAD_2"/>
    <property type="match status" value="1"/>
</dbReference>
<dbReference type="InterPro" id="IPR050155">
    <property type="entry name" value="HAD-like_hydrolase_sf"/>
</dbReference>
<dbReference type="InterPro" id="IPR041492">
    <property type="entry name" value="HAD_2"/>
</dbReference>
<dbReference type="GO" id="GO:0016787">
    <property type="term" value="F:hydrolase activity"/>
    <property type="evidence" value="ECO:0007669"/>
    <property type="project" value="UniProtKB-KW"/>
</dbReference>
<reference evidence="2" key="1">
    <citation type="journal article" date="2019" name="Int. J. Syst. Evol. Microbiol.">
        <title>The Global Catalogue of Microorganisms (GCM) 10K type strain sequencing project: providing services to taxonomists for standard genome sequencing and annotation.</title>
        <authorList>
            <consortium name="The Broad Institute Genomics Platform"/>
            <consortium name="The Broad Institute Genome Sequencing Center for Infectious Disease"/>
            <person name="Wu L."/>
            <person name="Ma J."/>
        </authorList>
    </citation>
    <scope>NUCLEOTIDE SEQUENCE [LARGE SCALE GENOMIC DNA]</scope>
    <source>
        <strain evidence="2">NBRC 102520</strain>
    </source>
</reference>
<dbReference type="RefSeq" id="WP_284262864.1">
    <property type="nucleotide sequence ID" value="NZ_BSOW01000004.1"/>
</dbReference>
<dbReference type="SFLD" id="SFLDS00003">
    <property type="entry name" value="Haloacid_Dehalogenase"/>
    <property type="match status" value="1"/>
</dbReference>
<protein>
    <submittedName>
        <fullName evidence="1">Hydrolase</fullName>
    </submittedName>
</protein>
<evidence type="ECO:0000313" key="1">
    <source>
        <dbReference type="EMBL" id="GLR84758.1"/>
    </source>
</evidence>
<dbReference type="InterPro" id="IPR023214">
    <property type="entry name" value="HAD_sf"/>
</dbReference>
<dbReference type="Gene3D" id="3.40.50.1000">
    <property type="entry name" value="HAD superfamily/HAD-like"/>
    <property type="match status" value="1"/>
</dbReference>
<name>A0ABQ6AXZ6_9BRAD</name>
<gene>
    <name evidence="1" type="ORF">GCM10007857_14680</name>
</gene>
<comment type="caution">
    <text evidence="1">The sequence shown here is derived from an EMBL/GenBank/DDBJ whole genome shotgun (WGS) entry which is preliminary data.</text>
</comment>
<proteinExistence type="predicted"/>
<dbReference type="Proteomes" id="UP001156905">
    <property type="component" value="Unassembled WGS sequence"/>
</dbReference>
<evidence type="ECO:0000313" key="2">
    <source>
        <dbReference type="Proteomes" id="UP001156905"/>
    </source>
</evidence>
<keyword evidence="2" id="KW-1185">Reference proteome</keyword>
<dbReference type="SFLD" id="SFLDG01129">
    <property type="entry name" value="C1.5:_HAD__Beta-PGM__Phosphata"/>
    <property type="match status" value="1"/>
</dbReference>
<organism evidence="1 2">
    <name type="scientific">Bradyrhizobium iriomotense</name>
    <dbReference type="NCBI Taxonomy" id="441950"/>
    <lineage>
        <taxon>Bacteria</taxon>
        <taxon>Pseudomonadati</taxon>
        <taxon>Pseudomonadota</taxon>
        <taxon>Alphaproteobacteria</taxon>
        <taxon>Hyphomicrobiales</taxon>
        <taxon>Nitrobacteraceae</taxon>
        <taxon>Bradyrhizobium</taxon>
    </lineage>
</organism>
<dbReference type="PANTHER" id="PTHR43434">
    <property type="entry name" value="PHOSPHOGLYCOLATE PHOSPHATASE"/>
    <property type="match status" value="1"/>
</dbReference>
<dbReference type="PANTHER" id="PTHR43434:SF20">
    <property type="entry name" value="5'-NUCLEOTIDASE"/>
    <property type="match status" value="1"/>
</dbReference>
<dbReference type="InterPro" id="IPR036412">
    <property type="entry name" value="HAD-like_sf"/>
</dbReference>
<dbReference type="InterPro" id="IPR023198">
    <property type="entry name" value="PGP-like_dom2"/>
</dbReference>
<dbReference type="SUPFAM" id="SSF56784">
    <property type="entry name" value="HAD-like"/>
    <property type="match status" value="1"/>
</dbReference>
<sequence>MATIYFDLDGTLTDPKPGITRSIQYALERLGQHVPSEDELTWCIGPPLLASLKKLTGTDELANRALLLYRERFSDVGLFENEAYGGIEETLSTLSATGARMFVATSKPAVYARRIVDHFGLRRYFEQVFGSELDGTRVDKGDLLSYALDTAKVDPQTAVMIGDRSHDVVGARRNGMTAIGVLYGYGSEAELRDAGAHHICAAHPEVLAHCMTRAA</sequence>